<dbReference type="PANTHER" id="PTHR37841:SF1">
    <property type="entry name" value="DUF3298 DOMAIN-CONTAINING PROTEIN"/>
    <property type="match status" value="1"/>
</dbReference>
<dbReference type="InterPro" id="IPR032774">
    <property type="entry name" value="WG_beta_rep"/>
</dbReference>
<gene>
    <name evidence="1" type="ORF">SAMN05421747_102100</name>
</gene>
<organism evidence="1 2">
    <name type="scientific">Parapedobacter composti</name>
    <dbReference type="NCBI Taxonomy" id="623281"/>
    <lineage>
        <taxon>Bacteria</taxon>
        <taxon>Pseudomonadati</taxon>
        <taxon>Bacteroidota</taxon>
        <taxon>Sphingobacteriia</taxon>
        <taxon>Sphingobacteriales</taxon>
        <taxon>Sphingobacteriaceae</taxon>
        <taxon>Parapedobacter</taxon>
    </lineage>
</organism>
<name>A0A1I1EXI4_9SPHI</name>
<dbReference type="STRING" id="623281.SAMN05421747_102100"/>
<dbReference type="EMBL" id="FOLL01000002">
    <property type="protein sequence ID" value="SFB91899.1"/>
    <property type="molecule type" value="Genomic_DNA"/>
</dbReference>
<dbReference type="RefSeq" id="WP_090971212.1">
    <property type="nucleotide sequence ID" value="NZ_FOLL01000002.1"/>
</dbReference>
<keyword evidence="2" id="KW-1185">Reference proteome</keyword>
<dbReference type="AlphaFoldDB" id="A0A1I1EXI4"/>
<reference evidence="1 2" key="1">
    <citation type="submission" date="2016-10" db="EMBL/GenBank/DDBJ databases">
        <authorList>
            <person name="de Groot N.N."/>
        </authorList>
    </citation>
    <scope>NUCLEOTIDE SEQUENCE [LARGE SCALE GENOMIC DNA]</scope>
    <source>
        <strain evidence="1 2">DSM 22900</strain>
    </source>
</reference>
<proteinExistence type="predicted"/>
<dbReference type="Pfam" id="PF14903">
    <property type="entry name" value="WG_beta_rep"/>
    <property type="match status" value="5"/>
</dbReference>
<dbReference type="OrthoDB" id="5464673at2"/>
<accession>A0A1I1EXI4</accession>
<dbReference type="PANTHER" id="PTHR37841">
    <property type="entry name" value="GLR2918 PROTEIN"/>
    <property type="match status" value="1"/>
</dbReference>
<evidence type="ECO:0000313" key="2">
    <source>
        <dbReference type="Proteomes" id="UP000199577"/>
    </source>
</evidence>
<dbReference type="Proteomes" id="UP000199577">
    <property type="component" value="Unassembled WGS sequence"/>
</dbReference>
<evidence type="ECO:0000313" key="1">
    <source>
        <dbReference type="EMBL" id="SFB91899.1"/>
    </source>
</evidence>
<sequence>MFRFVYFIAVTLLGSVVFLSAPLSATPAIHHLPTDTLHADALGPFKGDFAEIRVAGKSRYLHRSGKVVVDKPVRYGAPVCIAVTDGAYGAINSKGDVIADFIYDDIRYEYADKRHPGADKSYHYFLAIVQLDGKVGAIDTLGKTVAEPVYDDLRPINAHVLAAQKAGKWGLLSLTDGGEVLPFTYDDLTRCYVPDGYLEVTAAGKKGLRSPDGKREVMPAVYDDLMGIRLDGGPLLLGQQGNEIFLLDTLGKRLTMEQYDRMSADGPLVRIERGGKTGWLAADGSVRILPIYDDAADWVDGRCIVTQNGKKGVLADDGQLIVPCQYSDIKILDDRGRPAISGSVIIDGPPMIPGSPSKSSGQRNDKETTGGDLYFMARAAGKYNLFNRAGKKLLPMEYDGIQFGNTGARSCLYVVAGERYGLADLQGKELLPVSYRFPMGGYSANVSGTGPASIIRIPDGESIGLYDLERKHLLLPPEYEQLEWQLGCFIKATSGRGNGNATADPVSAYFRADGSPLIPPTKRLLVHAVDTDRYVVTTRNDSHWSTTLFDADGKQLYHHPQWDFSPYRLSKQLVPDSISRLLQVRPFQGGLLKVGAEKNLFVDRQGKEVRFEGFDFVDDFFGGLAAASRSVDGKALIGIIDSAGNVVLPLEYHGMDKIYNGEMRKIWRNDNVGVIDMRGRVILEAAYEAVDYLKQPALFQVRLNGKAGLVGLDGATVLPTEYDHIRLISDSLLRVEKDGKSGFASSTGKVLVAPRYEEARLNDSQAGYFPARVKVGGRWTYVQADGTELPVSAGDKLGY</sequence>
<protein>
    <submittedName>
        <fullName evidence="1">WG containing repeat-containing protein</fullName>
    </submittedName>
</protein>